<dbReference type="EMBL" id="DS178370">
    <property type="protein sequence ID" value="EFP92705.1"/>
    <property type="molecule type" value="Genomic_DNA"/>
</dbReference>
<dbReference type="Proteomes" id="UP000008783">
    <property type="component" value="Unassembled WGS sequence"/>
</dbReference>
<dbReference type="AlphaFoldDB" id="E3L830"/>
<gene>
    <name evidence="1" type="ORF">PGTG_18220</name>
</gene>
<dbReference type="VEuPathDB" id="FungiDB:PGTG_18220"/>
<dbReference type="RefSeq" id="XP_003337124.1">
    <property type="nucleotide sequence ID" value="XM_003337076.1"/>
</dbReference>
<evidence type="ECO:0000313" key="1">
    <source>
        <dbReference type="EMBL" id="EFP92705.1"/>
    </source>
</evidence>
<reference evidence="2" key="2">
    <citation type="journal article" date="2011" name="Proc. Natl. Acad. Sci. U.S.A.">
        <title>Obligate biotrophy features unraveled by the genomic analysis of rust fungi.</title>
        <authorList>
            <person name="Duplessis S."/>
            <person name="Cuomo C.A."/>
            <person name="Lin Y.-C."/>
            <person name="Aerts A."/>
            <person name="Tisserant E."/>
            <person name="Veneault-Fourrey C."/>
            <person name="Joly D.L."/>
            <person name="Hacquard S."/>
            <person name="Amselem J."/>
            <person name="Cantarel B.L."/>
            <person name="Chiu R."/>
            <person name="Coutinho P.M."/>
            <person name="Feau N."/>
            <person name="Field M."/>
            <person name="Frey P."/>
            <person name="Gelhaye E."/>
            <person name="Goldberg J."/>
            <person name="Grabherr M.G."/>
            <person name="Kodira C.D."/>
            <person name="Kohler A."/>
            <person name="Kuees U."/>
            <person name="Lindquist E.A."/>
            <person name="Lucas S.M."/>
            <person name="Mago R."/>
            <person name="Mauceli E."/>
            <person name="Morin E."/>
            <person name="Murat C."/>
            <person name="Pangilinan J.L."/>
            <person name="Park R."/>
            <person name="Pearson M."/>
            <person name="Quesneville H."/>
            <person name="Rouhier N."/>
            <person name="Sakthikumar S."/>
            <person name="Salamov A.A."/>
            <person name="Schmutz J."/>
            <person name="Selles B."/>
            <person name="Shapiro H."/>
            <person name="Tanguay P."/>
            <person name="Tuskan G.A."/>
            <person name="Henrissat B."/>
            <person name="Van de Peer Y."/>
            <person name="Rouze P."/>
            <person name="Ellis J.G."/>
            <person name="Dodds P.N."/>
            <person name="Schein J.E."/>
            <person name="Zhong S."/>
            <person name="Hamelin R.C."/>
            <person name="Grigoriev I.V."/>
            <person name="Szabo L.J."/>
            <person name="Martin F."/>
        </authorList>
    </citation>
    <scope>NUCLEOTIDE SEQUENCE [LARGE SCALE GENOMIC DNA]</scope>
    <source>
        <strain evidence="2">CRL 75-36-700-3 / race SCCL</strain>
    </source>
</reference>
<dbReference type="GeneID" id="10539202"/>
<evidence type="ECO:0000313" key="2">
    <source>
        <dbReference type="Proteomes" id="UP000008783"/>
    </source>
</evidence>
<dbReference type="KEGG" id="pgr:PGTG_18220"/>
<name>E3L830_PUCGT</name>
<proteinExistence type="predicted"/>
<sequence length="220" mass="23960">MRSCASFRSFCFNSKIVYGALGALSKSRPQTSTINPEEKDRVFLSSINDNRSSSRIRLGSFFTSLTRISPASILKNPSPTIIIAIRANEKYSNAADVSVLFYWTSPKNDAAVAAVDFAIAVPFAYCMPISITIDPIHVQVALPVTHVSSASNLPQPLRSFLVKPSCRLDLATCISILRLNPFAYVHNIDPISVPVALPLAYLNHTAICAPTAIRSIPFAF</sequence>
<dbReference type="OrthoDB" id="10507944at2759"/>
<organism evidence="1 2">
    <name type="scientific">Puccinia graminis f. sp. tritici (strain CRL 75-36-700-3 / race SCCL)</name>
    <name type="common">Black stem rust fungus</name>
    <dbReference type="NCBI Taxonomy" id="418459"/>
    <lineage>
        <taxon>Eukaryota</taxon>
        <taxon>Fungi</taxon>
        <taxon>Dikarya</taxon>
        <taxon>Basidiomycota</taxon>
        <taxon>Pucciniomycotina</taxon>
        <taxon>Pucciniomycetes</taxon>
        <taxon>Pucciniales</taxon>
        <taxon>Pucciniaceae</taxon>
        <taxon>Puccinia</taxon>
    </lineage>
</organism>
<reference key="1">
    <citation type="submission" date="2007-01" db="EMBL/GenBank/DDBJ databases">
        <title>The Genome Sequence of Puccinia graminis f. sp. tritici Strain CRL 75-36-700-3.</title>
        <authorList>
            <consortium name="The Broad Institute Genome Sequencing Platform"/>
            <person name="Birren B."/>
            <person name="Lander E."/>
            <person name="Galagan J."/>
            <person name="Nusbaum C."/>
            <person name="Devon K."/>
            <person name="Cuomo C."/>
            <person name="Jaffe D."/>
            <person name="Butler J."/>
            <person name="Alvarez P."/>
            <person name="Gnerre S."/>
            <person name="Grabherr M."/>
            <person name="Mauceli E."/>
            <person name="Brockman W."/>
            <person name="Young S."/>
            <person name="LaButti K."/>
            <person name="Sykes S."/>
            <person name="DeCaprio D."/>
            <person name="Crawford M."/>
            <person name="Koehrsen M."/>
            <person name="Engels R."/>
            <person name="Montgomery P."/>
            <person name="Pearson M."/>
            <person name="Howarth C."/>
            <person name="Larson L."/>
            <person name="White J."/>
            <person name="Zeng Q."/>
            <person name="Kodira C."/>
            <person name="Yandava C."/>
            <person name="Alvarado L."/>
            <person name="O'Leary S."/>
            <person name="Szabo L."/>
            <person name="Dean R."/>
            <person name="Schein J."/>
        </authorList>
    </citation>
    <scope>NUCLEOTIDE SEQUENCE</scope>
    <source>
        <strain>CRL 75-36-700-3</strain>
    </source>
</reference>
<accession>E3L830</accession>
<dbReference type="HOGENOM" id="CLU_1256581_0_0_1"/>
<dbReference type="InParanoid" id="E3L830"/>
<keyword evidence="2" id="KW-1185">Reference proteome</keyword>
<protein>
    <submittedName>
        <fullName evidence="1">Uncharacterized protein</fullName>
    </submittedName>
</protein>